<evidence type="ECO:0000313" key="1">
    <source>
        <dbReference type="EMBL" id="MXU83116.1"/>
    </source>
</evidence>
<sequence length="73" mass="7917">MSCCGLPLGSFCTRSLMAYLPMSSLFLWSMARFLRAVATAHTTLSTSMRRSSTSTGRPRSFLTAALMSTLGCQ</sequence>
<dbReference type="AlphaFoldDB" id="A0A6B0U4I6"/>
<organism evidence="1">
    <name type="scientific">Ixodes ricinus</name>
    <name type="common">Common tick</name>
    <name type="synonym">Acarus ricinus</name>
    <dbReference type="NCBI Taxonomy" id="34613"/>
    <lineage>
        <taxon>Eukaryota</taxon>
        <taxon>Metazoa</taxon>
        <taxon>Ecdysozoa</taxon>
        <taxon>Arthropoda</taxon>
        <taxon>Chelicerata</taxon>
        <taxon>Arachnida</taxon>
        <taxon>Acari</taxon>
        <taxon>Parasitiformes</taxon>
        <taxon>Ixodida</taxon>
        <taxon>Ixodoidea</taxon>
        <taxon>Ixodidae</taxon>
        <taxon>Ixodinae</taxon>
        <taxon>Ixodes</taxon>
    </lineage>
</organism>
<proteinExistence type="predicted"/>
<name>A0A6B0U4I6_IXORI</name>
<protein>
    <submittedName>
        <fullName evidence="1">Putative secreted protein</fullName>
    </submittedName>
</protein>
<dbReference type="EMBL" id="GIFC01001033">
    <property type="protein sequence ID" value="MXU83116.1"/>
    <property type="molecule type" value="Transcribed_RNA"/>
</dbReference>
<accession>A0A6B0U4I6</accession>
<reference evidence="1" key="1">
    <citation type="submission" date="2019-12" db="EMBL/GenBank/DDBJ databases">
        <title>An insight into the sialome of adult female Ixodes ricinus ticks feeding for 6 days.</title>
        <authorList>
            <person name="Perner J."/>
            <person name="Ribeiro J.M.C."/>
        </authorList>
    </citation>
    <scope>NUCLEOTIDE SEQUENCE</scope>
    <source>
        <strain evidence="1">Semi-engorged</strain>
        <tissue evidence="1">Salivary glands</tissue>
    </source>
</reference>